<sequence>MDIPHELLHVATRPDGSEEWACGVCARRILLRWPPSFERLVLTEGDETVQHFGTKGPITVLGVDVAQEPDQKDRDWLGENGIAWSA</sequence>
<name>A0A841D8N3_PLAVE</name>
<gene>
    <name evidence="1" type="ORF">FHS22_003769</name>
</gene>
<dbReference type="EMBL" id="JACHJJ010000012">
    <property type="protein sequence ID" value="MBB5964485.1"/>
    <property type="molecule type" value="Genomic_DNA"/>
</dbReference>
<keyword evidence="2" id="KW-1185">Reference proteome</keyword>
<evidence type="ECO:0000313" key="1">
    <source>
        <dbReference type="EMBL" id="MBB5964485.1"/>
    </source>
</evidence>
<accession>A0A841D8N3</accession>
<reference evidence="1 2" key="1">
    <citation type="submission" date="2020-08" db="EMBL/GenBank/DDBJ databases">
        <title>Genomic Encyclopedia of Type Strains, Phase III (KMG-III): the genomes of soil and plant-associated and newly described type strains.</title>
        <authorList>
            <person name="Whitman W."/>
        </authorList>
    </citation>
    <scope>NUCLEOTIDE SEQUENCE [LARGE SCALE GENOMIC DNA]</scope>
    <source>
        <strain evidence="1 2">CECT 3303</strain>
    </source>
</reference>
<evidence type="ECO:0000313" key="2">
    <source>
        <dbReference type="Proteomes" id="UP000562352"/>
    </source>
</evidence>
<dbReference type="AlphaFoldDB" id="A0A841D8N3"/>
<dbReference type="Proteomes" id="UP000562352">
    <property type="component" value="Unassembled WGS sequence"/>
</dbReference>
<dbReference type="RefSeq" id="WP_184943365.1">
    <property type="nucleotide sequence ID" value="NZ_BAAAWZ010000001.1"/>
</dbReference>
<comment type="caution">
    <text evidence="1">The sequence shown here is derived from an EMBL/GenBank/DDBJ whole genome shotgun (WGS) entry which is preliminary data.</text>
</comment>
<organism evidence="1 2">
    <name type="scientific">Planomonospora venezuelensis</name>
    <dbReference type="NCBI Taxonomy" id="1999"/>
    <lineage>
        <taxon>Bacteria</taxon>
        <taxon>Bacillati</taxon>
        <taxon>Actinomycetota</taxon>
        <taxon>Actinomycetes</taxon>
        <taxon>Streptosporangiales</taxon>
        <taxon>Streptosporangiaceae</taxon>
        <taxon>Planomonospora</taxon>
    </lineage>
</organism>
<proteinExistence type="predicted"/>
<protein>
    <submittedName>
        <fullName evidence="1">Uncharacterized protein</fullName>
    </submittedName>
</protein>